<dbReference type="Proteomes" id="UP001295444">
    <property type="component" value="Chromosome 08"/>
</dbReference>
<dbReference type="EMBL" id="OW240919">
    <property type="protein sequence ID" value="CAH2311121.1"/>
    <property type="molecule type" value="Genomic_DNA"/>
</dbReference>
<evidence type="ECO:0000313" key="2">
    <source>
        <dbReference type="Proteomes" id="UP001295444"/>
    </source>
</evidence>
<reference evidence="1" key="1">
    <citation type="submission" date="2022-03" db="EMBL/GenBank/DDBJ databases">
        <authorList>
            <person name="Alioto T."/>
            <person name="Alioto T."/>
            <person name="Gomez Garrido J."/>
        </authorList>
    </citation>
    <scope>NUCLEOTIDE SEQUENCE</scope>
</reference>
<organism evidence="1 2">
    <name type="scientific">Pelobates cultripes</name>
    <name type="common">Western spadefoot toad</name>
    <dbReference type="NCBI Taxonomy" id="61616"/>
    <lineage>
        <taxon>Eukaryota</taxon>
        <taxon>Metazoa</taxon>
        <taxon>Chordata</taxon>
        <taxon>Craniata</taxon>
        <taxon>Vertebrata</taxon>
        <taxon>Euteleostomi</taxon>
        <taxon>Amphibia</taxon>
        <taxon>Batrachia</taxon>
        <taxon>Anura</taxon>
        <taxon>Pelobatoidea</taxon>
        <taxon>Pelobatidae</taxon>
        <taxon>Pelobates</taxon>
    </lineage>
</organism>
<protein>
    <submittedName>
        <fullName evidence="1">Uncharacterized protein</fullName>
    </submittedName>
</protein>
<dbReference type="AlphaFoldDB" id="A0AAD1SVC3"/>
<sequence length="77" mass="8869">MEMVTPSVSSLFPSPFPGFRCRNVTSGFFDRKPSRHIRAFQLAFQMRSGLLFNFPVLYYAGIIAGRKEENTTFIHIH</sequence>
<name>A0AAD1SVC3_PELCU</name>
<evidence type="ECO:0000313" key="1">
    <source>
        <dbReference type="EMBL" id="CAH2311121.1"/>
    </source>
</evidence>
<keyword evidence="2" id="KW-1185">Reference proteome</keyword>
<proteinExistence type="predicted"/>
<gene>
    <name evidence="1" type="ORF">PECUL_23A004866</name>
</gene>
<accession>A0AAD1SVC3</accession>